<dbReference type="SUPFAM" id="SSF51713">
    <property type="entry name" value="tRNA-guanine transglycosylase"/>
    <property type="match status" value="1"/>
</dbReference>
<keyword evidence="2" id="KW-0328">Glycosyltransferase</keyword>
<protein>
    <submittedName>
        <fullName evidence="2">Queuine tRNA-ribosyltransferase, putative</fullName>
        <ecNumber evidence="2">2.4.2.29</ecNumber>
    </submittedName>
</protein>
<dbReference type="NCBIfam" id="TIGR00449">
    <property type="entry name" value="tgt_general"/>
    <property type="match status" value="1"/>
</dbReference>
<proteinExistence type="predicted"/>
<name>A0A077YH53_PLAYE</name>
<organism evidence="2 3">
    <name type="scientific">Plasmodium yoelii</name>
    <dbReference type="NCBI Taxonomy" id="5861"/>
    <lineage>
        <taxon>Eukaryota</taxon>
        <taxon>Sar</taxon>
        <taxon>Alveolata</taxon>
        <taxon>Apicomplexa</taxon>
        <taxon>Aconoidasida</taxon>
        <taxon>Haemosporida</taxon>
        <taxon>Plasmodiidae</taxon>
        <taxon>Plasmodium</taxon>
        <taxon>Plasmodium (Vinckeia)</taxon>
    </lineage>
</organism>
<dbReference type="Pfam" id="PF01702">
    <property type="entry name" value="TGT"/>
    <property type="match status" value="1"/>
</dbReference>
<accession>A0A077YH53</accession>
<dbReference type="PANTHER" id="PTHR46064:SF1">
    <property type="entry name" value="QUEUINE TRNA-RIBOSYLTRANSFERASE ACCESSORY SUBUNIT 2"/>
    <property type="match status" value="1"/>
</dbReference>
<dbReference type="GO" id="GO:0006400">
    <property type="term" value="P:tRNA modification"/>
    <property type="evidence" value="ECO:0007669"/>
    <property type="project" value="InterPro"/>
</dbReference>
<evidence type="ECO:0000313" key="3">
    <source>
        <dbReference type="Proteomes" id="UP000072904"/>
    </source>
</evidence>
<dbReference type="EMBL" id="LK934638">
    <property type="protein sequence ID" value="CDU84961.1"/>
    <property type="molecule type" value="Genomic_DNA"/>
</dbReference>
<dbReference type="InterPro" id="IPR050852">
    <property type="entry name" value="Queuine_tRNA-ribosyltrfase"/>
</dbReference>
<dbReference type="Gene3D" id="3.20.20.105">
    <property type="entry name" value="Queuine tRNA-ribosyltransferase-like"/>
    <property type="match status" value="1"/>
</dbReference>
<dbReference type="VEuPathDB" id="PlasmoDB:Py17XNL_001002176"/>
<sequence>MDENNKYRVNKIFDLETPTTTILTNDNKYRVNKIFDLETPTTTILTNDLLPEFINLELLRKIEKNFILNCPLSEVYNNLDVYEKAKEHYLKNNIKGENSYLHSFCDFKNSYRYMNIRNVLANNFNLNINKFITLKDSNSNATFSIDDFIKCVEIFEPNILCIPTEEIKINEQVGKKKKIRIITLMNEFLEKIKIIKEKDNGNNGPLCILSVPSTININNVIKETLDKYDSIINGYLLSGIGYDESNQVRTSYIKDILEIIPKNKLKFIQLSNGNPIEILHSIYYGIDIIESNFPYYLAKSGKAITMDINLEDINLEESKSVDINLINFEDKKINDTFIIDLKDSKYALDHSIISNNSPRKETRSYIHHLLKCKELTANVIISYHNLYIYKLFFQEIKSQIKNNTFLSYMNKFIQHHKLYM</sequence>
<reference evidence="2 3" key="1">
    <citation type="journal article" date="2014" name="BMC Biol.">
        <title>A comprehensive evaluation of rodent malaria parasite genomes and gene expression.</title>
        <authorList>
            <person name="Otto T.D."/>
            <person name="Bohme U."/>
            <person name="Jackson A.P."/>
            <person name="Hunt M."/>
            <person name="Franke-Fayard B."/>
            <person name="Hoeijmakers W.A."/>
            <person name="Religa A.A."/>
            <person name="Robertson L."/>
            <person name="Sanders M."/>
            <person name="Ogun S.A."/>
            <person name="Cunningham D."/>
            <person name="Erhart A."/>
            <person name="Billker O."/>
            <person name="Khan S.M."/>
            <person name="Stunnenberg H.G."/>
            <person name="Langhorne J."/>
            <person name="Holder A.A."/>
            <person name="Waters A.P."/>
            <person name="Newbold C.I."/>
            <person name="Pain A."/>
            <person name="Berriman M."/>
            <person name="Janse C.J."/>
        </authorList>
    </citation>
    <scope>NUCLEOTIDE SEQUENCE [LARGE SCALE GENOMIC DNA]</scope>
    <source>
        <strain evidence="2 3">YM</strain>
    </source>
</reference>
<keyword evidence="2" id="KW-0808">Transferase</keyword>
<dbReference type="VEuPathDB" id="PlasmoDB:PYYM_1012300"/>
<feature type="domain" description="tRNA-guanine(15) transglycosylase-like" evidence="1">
    <location>
        <begin position="129"/>
        <end position="417"/>
    </location>
</feature>
<gene>
    <name evidence="2" type="ORF">PYYM_1012300</name>
</gene>
<evidence type="ECO:0000259" key="1">
    <source>
        <dbReference type="Pfam" id="PF01702"/>
    </source>
</evidence>
<dbReference type="PANTHER" id="PTHR46064">
    <property type="entry name" value="QUEUINE TRNA-RIBOSYLTRANSFERASE ACCESSORY SUBUNIT 2"/>
    <property type="match status" value="1"/>
</dbReference>
<dbReference type="VEuPathDB" id="PlasmoDB:PY06909"/>
<dbReference type="InterPro" id="IPR036511">
    <property type="entry name" value="TGT-like_sf"/>
</dbReference>
<dbReference type="InterPro" id="IPR002616">
    <property type="entry name" value="tRNA_ribo_trans-like"/>
</dbReference>
<dbReference type="VEuPathDB" id="PlasmoDB:PY06910"/>
<dbReference type="GO" id="GO:0016757">
    <property type="term" value="F:glycosyltransferase activity"/>
    <property type="evidence" value="ECO:0007669"/>
    <property type="project" value="UniProtKB-KW"/>
</dbReference>
<dbReference type="AlphaFoldDB" id="A0A077YH53"/>
<evidence type="ECO:0000313" key="2">
    <source>
        <dbReference type="EMBL" id="CDU84961.1"/>
    </source>
</evidence>
<dbReference type="VEuPathDB" id="PlasmoDB:PY17X_1012300"/>
<dbReference type="EC" id="2.4.2.29" evidence="2"/>
<dbReference type="Proteomes" id="UP000072904">
    <property type="component" value="Chromosome 10"/>
</dbReference>